<accession>A0A173GZW7</accession>
<dbReference type="AlphaFoldDB" id="A0A173GZW7"/>
<dbReference type="EMBL" id="CP011807">
    <property type="protein sequence ID" value="ANI21735.1"/>
    <property type="molecule type" value="Genomic_DNA"/>
</dbReference>
<keyword evidence="2" id="KW-1185">Reference proteome</keyword>
<sequence length="71" mass="8179">MRTPYIAHLPLVLFLLPRLGKYLTKNFAEHKMNEKRYWTSRGITVPERHPIDHILGDDAPRAIVLASEAAQ</sequence>
<name>A0A173GZW7_9BURK</name>
<reference evidence="1" key="1">
    <citation type="submission" date="2016-06" db="EMBL/GenBank/DDBJ databases">
        <title>Complete Genome Sequence of Pandoraea faecigallinarum DSM-23572.</title>
        <authorList>
            <person name="Yong D."/>
            <person name="Ee R."/>
            <person name="Lim Y.-L."/>
            <person name="Yin W.-F."/>
            <person name="Chan K.-G."/>
        </authorList>
    </citation>
    <scope>NUCLEOTIDE SEQUENCE</scope>
    <source>
        <strain evidence="1">DSM 23572</strain>
    </source>
</reference>
<proteinExistence type="predicted"/>
<evidence type="ECO:0000313" key="1">
    <source>
        <dbReference type="EMBL" id="ANI21735.1"/>
    </source>
</evidence>
<protein>
    <submittedName>
        <fullName evidence="1">Uncharacterized protein</fullName>
    </submittedName>
</protein>
<gene>
    <name evidence="1" type="ORF">AB870_25940</name>
</gene>
<evidence type="ECO:0000313" key="2">
    <source>
        <dbReference type="Proteomes" id="UP000035651"/>
    </source>
</evidence>
<organism evidence="1 2">
    <name type="scientific">Pandoraea faecigallinarum</name>
    <dbReference type="NCBI Taxonomy" id="656179"/>
    <lineage>
        <taxon>Bacteria</taxon>
        <taxon>Pseudomonadati</taxon>
        <taxon>Pseudomonadota</taxon>
        <taxon>Betaproteobacteria</taxon>
        <taxon>Burkholderiales</taxon>
        <taxon>Burkholderiaceae</taxon>
        <taxon>Pandoraea</taxon>
    </lineage>
</organism>
<dbReference type="Proteomes" id="UP000035651">
    <property type="component" value="Chromosome"/>
</dbReference>